<sequence length="131" mass="15443">MSLVDESRDQEMPWGVESSVGVDRDFLLDKSWRWVVHQGCRVKTKESIPTYGMQTLKETEPEFYVRDKSFGEEEYPFQWMQSIHKKKLKTYLFDGVPRVIRHGNLQDSRSSLFQEGEYDTGVSKSINFYFG</sequence>
<comment type="caution">
    <text evidence="1">The sequence shown here is derived from an EMBL/GenBank/DDBJ whole genome shotgun (WGS) entry which is preliminary data.</text>
</comment>
<accession>A0AAD8KR22</accession>
<keyword evidence="2" id="KW-1185">Reference proteome</keyword>
<dbReference type="EMBL" id="JAUHHV010000004">
    <property type="protein sequence ID" value="KAK1427393.1"/>
    <property type="molecule type" value="Genomic_DNA"/>
</dbReference>
<evidence type="ECO:0000313" key="2">
    <source>
        <dbReference type="Proteomes" id="UP001229421"/>
    </source>
</evidence>
<organism evidence="1 2">
    <name type="scientific">Tagetes erecta</name>
    <name type="common">African marigold</name>
    <dbReference type="NCBI Taxonomy" id="13708"/>
    <lineage>
        <taxon>Eukaryota</taxon>
        <taxon>Viridiplantae</taxon>
        <taxon>Streptophyta</taxon>
        <taxon>Embryophyta</taxon>
        <taxon>Tracheophyta</taxon>
        <taxon>Spermatophyta</taxon>
        <taxon>Magnoliopsida</taxon>
        <taxon>eudicotyledons</taxon>
        <taxon>Gunneridae</taxon>
        <taxon>Pentapetalae</taxon>
        <taxon>asterids</taxon>
        <taxon>campanulids</taxon>
        <taxon>Asterales</taxon>
        <taxon>Asteraceae</taxon>
        <taxon>Asteroideae</taxon>
        <taxon>Heliantheae alliance</taxon>
        <taxon>Tageteae</taxon>
        <taxon>Tagetes</taxon>
    </lineage>
</organism>
<dbReference type="Proteomes" id="UP001229421">
    <property type="component" value="Unassembled WGS sequence"/>
</dbReference>
<proteinExistence type="predicted"/>
<evidence type="ECO:0000313" key="1">
    <source>
        <dbReference type="EMBL" id="KAK1427393.1"/>
    </source>
</evidence>
<gene>
    <name evidence="1" type="ORF">QVD17_16076</name>
</gene>
<reference evidence="1" key="1">
    <citation type="journal article" date="2023" name="bioRxiv">
        <title>Improved chromosome-level genome assembly for marigold (Tagetes erecta).</title>
        <authorList>
            <person name="Jiang F."/>
            <person name="Yuan L."/>
            <person name="Wang S."/>
            <person name="Wang H."/>
            <person name="Xu D."/>
            <person name="Wang A."/>
            <person name="Fan W."/>
        </authorList>
    </citation>
    <scope>NUCLEOTIDE SEQUENCE</scope>
    <source>
        <strain evidence="1">WSJ</strain>
        <tissue evidence="1">Leaf</tissue>
    </source>
</reference>
<protein>
    <submittedName>
        <fullName evidence="1">Uncharacterized protein</fullName>
    </submittedName>
</protein>
<name>A0AAD8KR22_TARER</name>
<dbReference type="AlphaFoldDB" id="A0AAD8KR22"/>